<gene>
    <name evidence="1" type="ordered locus">Plabr_2506</name>
</gene>
<keyword evidence="2" id="KW-1185">Reference proteome</keyword>
<dbReference type="InterPro" id="IPR005560">
    <property type="entry name" value="Csp_YhjQ"/>
</dbReference>
<dbReference type="Proteomes" id="UP000006860">
    <property type="component" value="Chromosome"/>
</dbReference>
<evidence type="ECO:0000313" key="1">
    <source>
        <dbReference type="EMBL" id="ADY60107.1"/>
    </source>
</evidence>
<dbReference type="AlphaFoldDB" id="F0SPV7"/>
<proteinExistence type="predicted"/>
<evidence type="ECO:0000313" key="2">
    <source>
        <dbReference type="Proteomes" id="UP000006860"/>
    </source>
</evidence>
<evidence type="ECO:0008006" key="3">
    <source>
        <dbReference type="Google" id="ProtNLM"/>
    </source>
</evidence>
<accession>F0SPV7</accession>
<dbReference type="KEGG" id="pbs:Plabr_2506"/>
<dbReference type="PANTHER" id="PTHR37310:SF1">
    <property type="entry name" value="CYTOPLASMIC PROTEIN"/>
    <property type="match status" value="1"/>
</dbReference>
<dbReference type="PANTHER" id="PTHR37310">
    <property type="entry name" value="CYTOPLASMIC PROTEIN-RELATED"/>
    <property type="match status" value="1"/>
</dbReference>
<dbReference type="HOGENOM" id="CLU_142273_1_0_0"/>
<dbReference type="Pfam" id="PF03860">
    <property type="entry name" value="Csp"/>
    <property type="match status" value="1"/>
</dbReference>
<dbReference type="Gene3D" id="1.20.1270.360">
    <property type="match status" value="1"/>
</dbReference>
<organism evidence="1 2">
    <name type="scientific">Rubinisphaera brasiliensis (strain ATCC 49424 / DSM 5305 / JCM 21570 / IAM 15109 / NBRC 103401 / IFAM 1448)</name>
    <name type="common">Planctomyces brasiliensis</name>
    <dbReference type="NCBI Taxonomy" id="756272"/>
    <lineage>
        <taxon>Bacteria</taxon>
        <taxon>Pseudomonadati</taxon>
        <taxon>Planctomycetota</taxon>
        <taxon>Planctomycetia</taxon>
        <taxon>Planctomycetales</taxon>
        <taxon>Planctomycetaceae</taxon>
        <taxon>Rubinisphaera</taxon>
    </lineage>
</organism>
<protein>
    <recommendedName>
        <fullName evidence="3">Ferredoxin</fullName>
    </recommendedName>
</protein>
<dbReference type="STRING" id="756272.Plabr_2506"/>
<reference evidence="2" key="1">
    <citation type="submission" date="2011-02" db="EMBL/GenBank/DDBJ databases">
        <title>The complete genome of Planctomyces brasiliensis DSM 5305.</title>
        <authorList>
            <person name="Lucas S."/>
            <person name="Copeland A."/>
            <person name="Lapidus A."/>
            <person name="Bruce D."/>
            <person name="Goodwin L."/>
            <person name="Pitluck S."/>
            <person name="Kyrpides N."/>
            <person name="Mavromatis K."/>
            <person name="Pagani I."/>
            <person name="Ivanova N."/>
            <person name="Ovchinnikova G."/>
            <person name="Lu M."/>
            <person name="Detter J.C."/>
            <person name="Han C."/>
            <person name="Land M."/>
            <person name="Hauser L."/>
            <person name="Markowitz V."/>
            <person name="Cheng J.-F."/>
            <person name="Hugenholtz P."/>
            <person name="Woyke T."/>
            <person name="Wu D."/>
            <person name="Tindall B."/>
            <person name="Pomrenke H.G."/>
            <person name="Brambilla E."/>
            <person name="Klenk H.-P."/>
            <person name="Eisen J.A."/>
        </authorList>
    </citation>
    <scope>NUCLEOTIDE SEQUENCE [LARGE SCALE GENOMIC DNA]</scope>
    <source>
        <strain evidence="2">ATCC 49424 / DSM 5305 / JCM 21570 / NBRC 103401 / IFAM 1448</strain>
    </source>
</reference>
<dbReference type="EMBL" id="CP002546">
    <property type="protein sequence ID" value="ADY60107.1"/>
    <property type="molecule type" value="Genomic_DNA"/>
</dbReference>
<sequence length="110" mass="12312">MNRYTRLIAASQHCAITCEGSLLHAVSLGDAETTRRLRECVDVCLLCSKALARQSPFSLEIGCMCARVCDWCAERCALFSNSHLHVCTSACRDCVREWQELANSREEITL</sequence>
<name>F0SPV7_RUBBR</name>